<evidence type="ECO:0000313" key="3">
    <source>
        <dbReference type="Proteomes" id="UP000030750"/>
    </source>
</evidence>
<accession>U6LM16</accession>
<organism evidence="2 3">
    <name type="scientific">Eimeria brunetti</name>
    <dbReference type="NCBI Taxonomy" id="51314"/>
    <lineage>
        <taxon>Eukaryota</taxon>
        <taxon>Sar</taxon>
        <taxon>Alveolata</taxon>
        <taxon>Apicomplexa</taxon>
        <taxon>Conoidasida</taxon>
        <taxon>Coccidia</taxon>
        <taxon>Eucoccidiorida</taxon>
        <taxon>Eimeriorina</taxon>
        <taxon>Eimeriidae</taxon>
        <taxon>Eimeria</taxon>
    </lineage>
</organism>
<dbReference type="EMBL" id="HG712792">
    <property type="protein sequence ID" value="CDJ51392.1"/>
    <property type="molecule type" value="Genomic_DNA"/>
</dbReference>
<sequence>MAALKLLSLATAAIFLLDTKAANASSAGATANTAVGVDCSAAMNAARKRVGFTELTLGKEATEILPIGSSTDAKVAGASYVDQVCEKLKANGSDYRWRRCYNDRERSEGSCLHHYPKCTDRKHRPIYQLAFFSFEDPIDLTAYTGPVVPSIHYQQANAMYGFIEATTSRVLGLETSIAVPPRLCQGIDAPYTAAVPALYSSARTCSTD</sequence>
<dbReference type="Pfam" id="PF11054">
    <property type="entry name" value="Surface_antigen"/>
    <property type="match status" value="1"/>
</dbReference>
<evidence type="ECO:0000256" key="1">
    <source>
        <dbReference type="SAM" id="SignalP"/>
    </source>
</evidence>
<gene>
    <name evidence="2" type="ORF">EBH_0007910</name>
</gene>
<feature type="chain" id="PRO_5004674732" evidence="1">
    <location>
        <begin position="25"/>
        <end position="208"/>
    </location>
</feature>
<dbReference type="AlphaFoldDB" id="U6LM16"/>
<keyword evidence="1" id="KW-0732">Signal</keyword>
<proteinExistence type="predicted"/>
<reference evidence="2" key="2">
    <citation type="submission" date="2013-10" db="EMBL/GenBank/DDBJ databases">
        <authorList>
            <person name="Aslett M."/>
        </authorList>
    </citation>
    <scope>NUCLEOTIDE SEQUENCE [LARGE SCALE GENOMIC DNA]</scope>
    <source>
        <strain evidence="2">Houghton</strain>
    </source>
</reference>
<keyword evidence="3" id="KW-1185">Reference proteome</keyword>
<evidence type="ECO:0000313" key="2">
    <source>
        <dbReference type="EMBL" id="CDJ51392.1"/>
    </source>
</evidence>
<dbReference type="InterPro" id="IPR021288">
    <property type="entry name" value="Surface_antigen"/>
</dbReference>
<dbReference type="VEuPathDB" id="ToxoDB:EBH_0007910"/>
<dbReference type="Proteomes" id="UP000030750">
    <property type="component" value="Unassembled WGS sequence"/>
</dbReference>
<name>U6LM16_9EIME</name>
<reference evidence="2" key="1">
    <citation type="submission" date="2013-10" db="EMBL/GenBank/DDBJ databases">
        <title>Genomic analysis of the causative agents of coccidiosis in chickens.</title>
        <authorList>
            <person name="Reid A.J."/>
            <person name="Blake D."/>
            <person name="Billington K."/>
            <person name="Browne H."/>
            <person name="Dunn M."/>
            <person name="Hung S."/>
            <person name="Kawahara F."/>
            <person name="Miranda-Saavedra D."/>
            <person name="Mourier T."/>
            <person name="Nagra H."/>
            <person name="Otto T.D."/>
            <person name="Rawlings N."/>
            <person name="Sanchez A."/>
            <person name="Sanders M."/>
            <person name="Subramaniam C."/>
            <person name="Tay Y."/>
            <person name="Dear P."/>
            <person name="Doerig C."/>
            <person name="Gruber A."/>
            <person name="Parkinson J."/>
            <person name="Shirley M."/>
            <person name="Wan K.L."/>
            <person name="Berriman M."/>
            <person name="Tomley F."/>
            <person name="Pain A."/>
        </authorList>
    </citation>
    <scope>NUCLEOTIDE SEQUENCE [LARGE SCALE GENOMIC DNA]</scope>
    <source>
        <strain evidence="2">Houghton</strain>
    </source>
</reference>
<protein>
    <submittedName>
        <fullName evidence="2">SAG family member</fullName>
    </submittedName>
</protein>
<feature type="signal peptide" evidence="1">
    <location>
        <begin position="1"/>
        <end position="24"/>
    </location>
</feature>